<evidence type="ECO:0000313" key="1">
    <source>
        <dbReference type="EMBL" id="KAK8865017.1"/>
    </source>
</evidence>
<reference evidence="1 2" key="1">
    <citation type="submission" date="2024-04" db="EMBL/GenBank/DDBJ databases">
        <title>Tritrichomonas musculus Genome.</title>
        <authorList>
            <person name="Alves-Ferreira E."/>
            <person name="Grigg M."/>
            <person name="Lorenzi H."/>
            <person name="Galac M."/>
        </authorList>
    </citation>
    <scope>NUCLEOTIDE SEQUENCE [LARGE SCALE GENOMIC DNA]</scope>
    <source>
        <strain evidence="1 2">EAF2021</strain>
    </source>
</reference>
<sequence>MTIYTKSLYGMIVLARSLRTTGSQASIVYFVDSAIYGKIANKSKTLKLYQICGITLINYGESPQPYNCIVNYRFIFFCEFMKRHYRSYNKVIITDGYDTVFQSDPFLNDWNPEVIYLTIENNRNSVTRGWYDRLFPNEYLGDVLISPIINNGVIAGYSANLYRYLDFYTRSYKWKKWRDTLDQALVNFLFYKGKFKEAGIKVQGIRAGEGFLASIYNCHGTGSNQKLGMFDPKSKKIFPSLIHKFSEPRLFAKNVYAQCPRLKWQRDETEYIRGVSYQDMVIIDKYL</sequence>
<protein>
    <recommendedName>
        <fullName evidence="3">Nucleotide-diphospho-sugar transferase domain-containing protein</fullName>
    </recommendedName>
</protein>
<dbReference type="EMBL" id="JAPFFF010000016">
    <property type="protein sequence ID" value="KAK8865017.1"/>
    <property type="molecule type" value="Genomic_DNA"/>
</dbReference>
<keyword evidence="2" id="KW-1185">Reference proteome</keyword>
<gene>
    <name evidence="1" type="ORF">M9Y10_010546</name>
</gene>
<evidence type="ECO:0008006" key="3">
    <source>
        <dbReference type="Google" id="ProtNLM"/>
    </source>
</evidence>
<dbReference type="InterPro" id="IPR029044">
    <property type="entry name" value="Nucleotide-diphossugar_trans"/>
</dbReference>
<accession>A0ABR2IL88</accession>
<comment type="caution">
    <text evidence="1">The sequence shown here is derived from an EMBL/GenBank/DDBJ whole genome shotgun (WGS) entry which is preliminary data.</text>
</comment>
<proteinExistence type="predicted"/>
<name>A0ABR2IL88_9EUKA</name>
<dbReference type="Proteomes" id="UP001470230">
    <property type="component" value="Unassembled WGS sequence"/>
</dbReference>
<organism evidence="1 2">
    <name type="scientific">Tritrichomonas musculus</name>
    <dbReference type="NCBI Taxonomy" id="1915356"/>
    <lineage>
        <taxon>Eukaryota</taxon>
        <taxon>Metamonada</taxon>
        <taxon>Parabasalia</taxon>
        <taxon>Tritrichomonadida</taxon>
        <taxon>Tritrichomonadidae</taxon>
        <taxon>Tritrichomonas</taxon>
    </lineage>
</organism>
<dbReference type="SUPFAM" id="SSF53448">
    <property type="entry name" value="Nucleotide-diphospho-sugar transferases"/>
    <property type="match status" value="1"/>
</dbReference>
<evidence type="ECO:0000313" key="2">
    <source>
        <dbReference type="Proteomes" id="UP001470230"/>
    </source>
</evidence>